<dbReference type="RefSeq" id="WP_131186365.1">
    <property type="nucleotide sequence ID" value="NZ_QPGR01000001.1"/>
</dbReference>
<evidence type="ECO:0000259" key="11">
    <source>
        <dbReference type="PROSITE" id="PS50929"/>
    </source>
</evidence>
<name>A0A4Q9JXS0_9BACT</name>
<dbReference type="InterPro" id="IPR003439">
    <property type="entry name" value="ABC_transporter-like_ATP-bd"/>
</dbReference>
<keyword evidence="7 9" id="KW-1133">Transmembrane helix</keyword>
<dbReference type="AlphaFoldDB" id="A0A4Q9JXS0"/>
<comment type="subcellular location">
    <subcellularLocation>
        <location evidence="1">Cell membrane</location>
        <topology evidence="1">Multi-pass membrane protein</topology>
    </subcellularLocation>
</comment>
<gene>
    <name evidence="12" type="ORF">DU473_00740</name>
</gene>
<evidence type="ECO:0000256" key="9">
    <source>
        <dbReference type="SAM" id="Phobius"/>
    </source>
</evidence>
<keyword evidence="5" id="KW-0547">Nucleotide-binding</keyword>
<dbReference type="Gene3D" id="3.40.50.300">
    <property type="entry name" value="P-loop containing nucleotide triphosphate hydrolases"/>
    <property type="match status" value="1"/>
</dbReference>
<feature type="transmembrane region" description="Helical" evidence="9">
    <location>
        <begin position="273"/>
        <end position="296"/>
    </location>
</feature>
<dbReference type="FunFam" id="3.40.50.300:FF:000854">
    <property type="entry name" value="Multidrug ABC transporter ATP-binding protein"/>
    <property type="match status" value="1"/>
</dbReference>
<dbReference type="Gene3D" id="1.20.1560.10">
    <property type="entry name" value="ABC transporter type 1, transmembrane domain"/>
    <property type="match status" value="1"/>
</dbReference>
<keyword evidence="4 9" id="KW-0812">Transmembrane</keyword>
<dbReference type="PANTHER" id="PTHR43394">
    <property type="entry name" value="ATP-DEPENDENT PERMEASE MDL1, MITOCHONDRIAL"/>
    <property type="match status" value="1"/>
</dbReference>
<keyword evidence="13" id="KW-1185">Reference proteome</keyword>
<protein>
    <submittedName>
        <fullName evidence="12">ABC transporter ATP-binding protein</fullName>
    </submittedName>
</protein>
<proteinExistence type="predicted"/>
<accession>A0A4Q9JXS0</accession>
<dbReference type="InterPro" id="IPR003593">
    <property type="entry name" value="AAA+_ATPase"/>
</dbReference>
<evidence type="ECO:0000313" key="12">
    <source>
        <dbReference type="EMBL" id="TBR82500.1"/>
    </source>
</evidence>
<reference evidence="12 13" key="1">
    <citation type="submission" date="2018-07" db="EMBL/GenBank/DDBJ databases">
        <title>Campylobacter zealandensis sp. nov., isolated from birds and water in New Zealand.</title>
        <authorList>
            <person name="Wilkinson D.A."/>
            <person name="Biggs P.J."/>
            <person name="French N.P."/>
            <person name="Midwinter A.C."/>
        </authorList>
    </citation>
    <scope>NUCLEOTIDE SEQUENCE [LARGE SCALE GENOMIC DNA]</scope>
    <source>
        <strain evidence="12 13">B423b</strain>
    </source>
</reference>
<feature type="transmembrane region" description="Helical" evidence="9">
    <location>
        <begin position="21"/>
        <end position="46"/>
    </location>
</feature>
<dbReference type="GO" id="GO:0005524">
    <property type="term" value="F:ATP binding"/>
    <property type="evidence" value="ECO:0007669"/>
    <property type="project" value="UniProtKB-KW"/>
</dbReference>
<feature type="transmembrane region" description="Helical" evidence="9">
    <location>
        <begin position="245"/>
        <end position="267"/>
    </location>
</feature>
<evidence type="ECO:0000313" key="13">
    <source>
        <dbReference type="Proteomes" id="UP000292583"/>
    </source>
</evidence>
<evidence type="ECO:0000259" key="10">
    <source>
        <dbReference type="PROSITE" id="PS50893"/>
    </source>
</evidence>
<feature type="transmembrane region" description="Helical" evidence="9">
    <location>
        <begin position="58"/>
        <end position="75"/>
    </location>
</feature>
<dbReference type="SMART" id="SM00382">
    <property type="entry name" value="AAA"/>
    <property type="match status" value="1"/>
</dbReference>
<evidence type="ECO:0000256" key="4">
    <source>
        <dbReference type="ARBA" id="ARBA00022692"/>
    </source>
</evidence>
<keyword evidence="8 9" id="KW-0472">Membrane</keyword>
<keyword evidence="3" id="KW-1003">Cell membrane</keyword>
<dbReference type="GO" id="GO:0005886">
    <property type="term" value="C:plasma membrane"/>
    <property type="evidence" value="ECO:0007669"/>
    <property type="project" value="UniProtKB-SubCell"/>
</dbReference>
<dbReference type="Pfam" id="PF00005">
    <property type="entry name" value="ABC_tran"/>
    <property type="match status" value="1"/>
</dbReference>
<evidence type="ECO:0000256" key="1">
    <source>
        <dbReference type="ARBA" id="ARBA00004651"/>
    </source>
</evidence>
<dbReference type="EMBL" id="QPGR01000001">
    <property type="protein sequence ID" value="TBR82500.1"/>
    <property type="molecule type" value="Genomic_DNA"/>
</dbReference>
<evidence type="ECO:0000256" key="5">
    <source>
        <dbReference type="ARBA" id="ARBA00022741"/>
    </source>
</evidence>
<keyword evidence="2" id="KW-0813">Transport</keyword>
<evidence type="ECO:0000256" key="3">
    <source>
        <dbReference type="ARBA" id="ARBA00022475"/>
    </source>
</evidence>
<dbReference type="SUPFAM" id="SSF90123">
    <property type="entry name" value="ABC transporter transmembrane region"/>
    <property type="match status" value="1"/>
</dbReference>
<dbReference type="PROSITE" id="PS00211">
    <property type="entry name" value="ABC_TRANSPORTER_1"/>
    <property type="match status" value="1"/>
</dbReference>
<dbReference type="InterPro" id="IPR027417">
    <property type="entry name" value="P-loop_NTPase"/>
</dbReference>
<evidence type="ECO:0000256" key="6">
    <source>
        <dbReference type="ARBA" id="ARBA00022840"/>
    </source>
</evidence>
<dbReference type="PANTHER" id="PTHR43394:SF1">
    <property type="entry name" value="ATP-BINDING CASSETTE SUB-FAMILY B MEMBER 10, MITOCHONDRIAL"/>
    <property type="match status" value="1"/>
</dbReference>
<dbReference type="Pfam" id="PF00664">
    <property type="entry name" value="ABC_membrane"/>
    <property type="match status" value="1"/>
</dbReference>
<dbReference type="GO" id="GO:0016887">
    <property type="term" value="F:ATP hydrolysis activity"/>
    <property type="evidence" value="ECO:0007669"/>
    <property type="project" value="InterPro"/>
</dbReference>
<dbReference type="SUPFAM" id="SSF52540">
    <property type="entry name" value="P-loop containing nucleoside triphosphate hydrolases"/>
    <property type="match status" value="1"/>
</dbReference>
<dbReference type="PROSITE" id="PS50929">
    <property type="entry name" value="ABC_TM1F"/>
    <property type="match status" value="1"/>
</dbReference>
<organism evidence="12 13">
    <name type="scientific">Campylobacter novaezeelandiae</name>
    <dbReference type="NCBI Taxonomy" id="2267891"/>
    <lineage>
        <taxon>Bacteria</taxon>
        <taxon>Pseudomonadati</taxon>
        <taxon>Campylobacterota</taxon>
        <taxon>Epsilonproteobacteria</taxon>
        <taxon>Campylobacterales</taxon>
        <taxon>Campylobacteraceae</taxon>
        <taxon>Campylobacter</taxon>
    </lineage>
</organism>
<evidence type="ECO:0000256" key="8">
    <source>
        <dbReference type="ARBA" id="ARBA00023136"/>
    </source>
</evidence>
<dbReference type="InterPro" id="IPR017871">
    <property type="entry name" value="ABC_transporter-like_CS"/>
</dbReference>
<sequence>MQKKMTLIDVLIRFKPFYKQYWKYFLFAIIGMLFASLGTAASAYVIKPILDDIFINKSLNLLYITPFFIFIVYFLKNLGAYLQSYYTSFIGIDILRILRSRVLENLLRLDMMFFKRYRKGELISRCTNDINALQSIVANIIPDFLRELITTIGLLSVVIYQSPTLAFFALIVLPVAIFPLVWFARKLKKYAKITQEKNSDLLSRLSEIFSNIEIIKVNNAENKEKLRFSKENDELSKVILKSVRVTSLTSPIMEIIGSFGVSIVIIVGGREVIHGNMSVGTFFSFITALFMIYAPIKRLSYLYGMLQTTIVASERTFYLLDLKPEIKGGDKRLENISDLLFKNVHFSYESGKEILKGLDFYLKKGEILAFVGPSGGGKSSIVGLILHFFRRNSGDIFINNHSIDDFSLQSLRSKISLVTQDIYIFNDTIAQNVAYNEEFNENKVIEVLKLANAYEFSMQMGGIHSKLYENGKNLSGGQKQRIAIARALYKNPDMLIFDEATSALDNESEKVIINTIESLKKDRLIVMIAHRLSTIENADKIAVIDKGKVLAIGTDQELMQNCHLYQKFKNKEHKIKA</sequence>
<feature type="domain" description="ABC transmembrane type-1" evidence="11">
    <location>
        <begin position="26"/>
        <end position="308"/>
    </location>
</feature>
<dbReference type="GO" id="GO:0015421">
    <property type="term" value="F:ABC-type oligopeptide transporter activity"/>
    <property type="evidence" value="ECO:0007669"/>
    <property type="project" value="TreeGrafter"/>
</dbReference>
<keyword evidence="6 12" id="KW-0067">ATP-binding</keyword>
<dbReference type="Proteomes" id="UP000292583">
    <property type="component" value="Unassembled WGS sequence"/>
</dbReference>
<dbReference type="PROSITE" id="PS50893">
    <property type="entry name" value="ABC_TRANSPORTER_2"/>
    <property type="match status" value="1"/>
</dbReference>
<dbReference type="InterPro" id="IPR011527">
    <property type="entry name" value="ABC1_TM_dom"/>
</dbReference>
<comment type="caution">
    <text evidence="12">The sequence shown here is derived from an EMBL/GenBank/DDBJ whole genome shotgun (WGS) entry which is preliminary data.</text>
</comment>
<feature type="domain" description="ABC transporter" evidence="10">
    <location>
        <begin position="339"/>
        <end position="571"/>
    </location>
</feature>
<feature type="transmembrane region" description="Helical" evidence="9">
    <location>
        <begin position="166"/>
        <end position="184"/>
    </location>
</feature>
<dbReference type="OrthoDB" id="9760168at2"/>
<evidence type="ECO:0000256" key="7">
    <source>
        <dbReference type="ARBA" id="ARBA00022989"/>
    </source>
</evidence>
<dbReference type="InterPro" id="IPR036640">
    <property type="entry name" value="ABC1_TM_sf"/>
</dbReference>
<dbReference type="CDD" id="cd18552">
    <property type="entry name" value="ABC_6TM_MsbA_like"/>
    <property type="match status" value="1"/>
</dbReference>
<dbReference type="InterPro" id="IPR039421">
    <property type="entry name" value="Type_1_exporter"/>
</dbReference>
<evidence type="ECO:0000256" key="2">
    <source>
        <dbReference type="ARBA" id="ARBA00022448"/>
    </source>
</evidence>